<feature type="compositionally biased region" description="Acidic residues" evidence="1">
    <location>
        <begin position="470"/>
        <end position="479"/>
    </location>
</feature>
<gene>
    <name evidence="3" type="ORF">OTI717_LOCUS31126</name>
</gene>
<evidence type="ECO:0000313" key="3">
    <source>
        <dbReference type="EMBL" id="CAF4040997.1"/>
    </source>
</evidence>
<dbReference type="Proteomes" id="UP000663823">
    <property type="component" value="Unassembled WGS sequence"/>
</dbReference>
<dbReference type="EMBL" id="CAJOAX010008732">
    <property type="protein sequence ID" value="CAF4040997.1"/>
    <property type="molecule type" value="Genomic_DNA"/>
</dbReference>
<evidence type="ECO:0000256" key="1">
    <source>
        <dbReference type="SAM" id="MobiDB-lite"/>
    </source>
</evidence>
<dbReference type="AlphaFoldDB" id="A0A819R4A2"/>
<feature type="non-terminal residue" evidence="3">
    <location>
        <position position="1"/>
    </location>
</feature>
<feature type="region of interest" description="Disordered" evidence="1">
    <location>
        <begin position="716"/>
        <end position="757"/>
    </location>
</feature>
<name>A0A819R4A2_9BILA</name>
<protein>
    <recommendedName>
        <fullName evidence="2">C2H2-type domain-containing protein</fullName>
    </recommendedName>
</protein>
<dbReference type="PANTHER" id="PTHR33845">
    <property type="entry name" value="C2H2-TYPE DOMAIN-CONTAINING PROTEIN"/>
    <property type="match status" value="1"/>
</dbReference>
<proteinExistence type="predicted"/>
<dbReference type="PROSITE" id="PS00028">
    <property type="entry name" value="ZINC_FINGER_C2H2_1"/>
    <property type="match status" value="1"/>
</dbReference>
<dbReference type="InterPro" id="IPR013087">
    <property type="entry name" value="Znf_C2H2_type"/>
</dbReference>
<feature type="compositionally biased region" description="Low complexity" evidence="1">
    <location>
        <begin position="718"/>
        <end position="739"/>
    </location>
</feature>
<feature type="region of interest" description="Disordered" evidence="1">
    <location>
        <begin position="459"/>
        <end position="483"/>
    </location>
</feature>
<feature type="domain" description="C2H2-type" evidence="2">
    <location>
        <begin position="495"/>
        <end position="519"/>
    </location>
</feature>
<evidence type="ECO:0000313" key="4">
    <source>
        <dbReference type="Proteomes" id="UP000663823"/>
    </source>
</evidence>
<sequence length="757" mass="87026">LAEAYNAASHWAVRQQILSIMANDVTFSTILMFIPNLTEYRYYKARKYAKSIGKGVVVDDTRTPTIRYEDYQLEHFIEFIVSPHICTDLPFGQKELHLSTGETLLIPLTIRNLAPQRIITQYYNYCKEYYGNTFRPLGQSSLFSILNECTASTRRSLQGLDSFSAEGSTAFDYLMSIVDGLSTLGLTANSAAELKRDLQDSRNYLKSDYKVHISCNSPVPDHCSVYALSDAADKCWYQACDHNHDQQWDRCELLKNTLAKIRKYIEEYQSDAAIRDRLLYRVQQQIQCIEDWKAHLLRTIHQDQSRIAILNNLNDETIMIHVDWAMKWLPVKYRESTVSFHMQRCTEIEPLGVGLSGHETTKGVEFNASEVQNIHNEKIEWKGVKQINNIEYIQHQTTSSTKTSTEVRVWQYWKIGPGKLYRLCDLQKNNVKINPLNVFFSTNVSVPWVNDYYEKADKDRPNDTYSDDTSSSEELSEDESNVKNTSEDHYYSFDCQVNGCVARYRHYANLLLHYTIGKHKMKLEKHSLIDKSKILFHQSLTTNHLRSTPLLSITVVSPINSSTIPPLTQHWASQKNKPNVRFNDKQKQFLQQKFNEGVETGMKWDPARVAEHMEMLTSNGSYVFNNDECLTQAQIKSYFSRLTVKQRTMQQVLDQQTTSNSISSSLTSLSTIYTSDIKSTDTISMDELNDSEETDDRDLEVYSWRQMLDEARNILENSSISSATSTSSAVSDSASSTPSTKRKSKTDTSQSNKYKLK</sequence>
<reference evidence="3" key="1">
    <citation type="submission" date="2021-02" db="EMBL/GenBank/DDBJ databases">
        <authorList>
            <person name="Nowell W R."/>
        </authorList>
    </citation>
    <scope>NUCLEOTIDE SEQUENCE</scope>
</reference>
<comment type="caution">
    <text evidence="3">The sequence shown here is derived from an EMBL/GenBank/DDBJ whole genome shotgun (WGS) entry which is preliminary data.</text>
</comment>
<organism evidence="3 4">
    <name type="scientific">Rotaria sordida</name>
    <dbReference type="NCBI Taxonomy" id="392033"/>
    <lineage>
        <taxon>Eukaryota</taxon>
        <taxon>Metazoa</taxon>
        <taxon>Spiralia</taxon>
        <taxon>Gnathifera</taxon>
        <taxon>Rotifera</taxon>
        <taxon>Eurotatoria</taxon>
        <taxon>Bdelloidea</taxon>
        <taxon>Philodinida</taxon>
        <taxon>Philodinidae</taxon>
        <taxon>Rotaria</taxon>
    </lineage>
</organism>
<dbReference type="PANTHER" id="PTHR33845:SF1">
    <property type="entry name" value="C2H2-TYPE DOMAIN-CONTAINING PROTEIN"/>
    <property type="match status" value="1"/>
</dbReference>
<evidence type="ECO:0000259" key="2">
    <source>
        <dbReference type="PROSITE" id="PS00028"/>
    </source>
</evidence>
<accession>A0A819R4A2</accession>